<dbReference type="AlphaFoldDB" id="A0A7J6TJ94"/>
<protein>
    <recommendedName>
        <fullName evidence="3">TIR domain-containing protein</fullName>
    </recommendedName>
</protein>
<comment type="caution">
    <text evidence="1">The sequence shown here is derived from an EMBL/GenBank/DDBJ whole genome shotgun (WGS) entry which is preliminary data.</text>
</comment>
<feature type="non-terminal residue" evidence="1">
    <location>
        <position position="1"/>
    </location>
</feature>
<reference evidence="1 2" key="1">
    <citation type="submission" date="2020-04" db="EMBL/GenBank/DDBJ databases">
        <title>Perkinsus olseni comparative genomics.</title>
        <authorList>
            <person name="Bogema D.R."/>
        </authorList>
    </citation>
    <scope>NUCLEOTIDE SEQUENCE [LARGE SCALE GENOMIC DNA]</scope>
    <source>
        <strain evidence="1">ATCC PRA-205</strain>
    </source>
</reference>
<proteinExistence type="predicted"/>
<evidence type="ECO:0000313" key="2">
    <source>
        <dbReference type="Proteomes" id="UP000574390"/>
    </source>
</evidence>
<sequence>LSLRAVKSTPKVLRSDGREARWSHSNLLQVLDVVSLRKDKLLILWSPAYLDRLWCVYELAVFLRTHDKEDVVVVNLDHLQLCVTLMLTQFMSILILSLVENYDSTLSLHSMGEEWLTFCSKVKRFHVHNAKCSSTADYMKLKNSIT</sequence>
<name>A0A7J6TJ94_PEROL</name>
<evidence type="ECO:0008006" key="3">
    <source>
        <dbReference type="Google" id="ProtNLM"/>
    </source>
</evidence>
<accession>A0A7J6TJ94</accession>
<evidence type="ECO:0000313" key="1">
    <source>
        <dbReference type="EMBL" id="KAF4745303.1"/>
    </source>
</evidence>
<organism evidence="1 2">
    <name type="scientific">Perkinsus olseni</name>
    <name type="common">Perkinsus atlanticus</name>
    <dbReference type="NCBI Taxonomy" id="32597"/>
    <lineage>
        <taxon>Eukaryota</taxon>
        <taxon>Sar</taxon>
        <taxon>Alveolata</taxon>
        <taxon>Perkinsozoa</taxon>
        <taxon>Perkinsea</taxon>
        <taxon>Perkinsida</taxon>
        <taxon>Perkinsidae</taxon>
        <taxon>Perkinsus</taxon>
    </lineage>
</organism>
<dbReference type="Proteomes" id="UP000574390">
    <property type="component" value="Unassembled WGS sequence"/>
</dbReference>
<feature type="non-terminal residue" evidence="1">
    <location>
        <position position="146"/>
    </location>
</feature>
<gene>
    <name evidence="1" type="ORF">FOZ62_015403</name>
</gene>
<dbReference type="EMBL" id="JABANM010006829">
    <property type="protein sequence ID" value="KAF4745303.1"/>
    <property type="molecule type" value="Genomic_DNA"/>
</dbReference>